<keyword evidence="1" id="KW-0812">Transmembrane</keyword>
<evidence type="ECO:0000313" key="2">
    <source>
        <dbReference type="EMBL" id="KAK4174239.1"/>
    </source>
</evidence>
<proteinExistence type="predicted"/>
<dbReference type="EMBL" id="MU866292">
    <property type="protein sequence ID" value="KAK4174239.1"/>
    <property type="molecule type" value="Genomic_DNA"/>
</dbReference>
<keyword evidence="1" id="KW-0472">Membrane</keyword>
<accession>A0AAN6W2J4</accession>
<sequence>MEREEVEERPRKFSWFGIAWRFMGSLLCFAFIIVVLWGFELMGFLDSWERRGFNTLNILLSAFVSLALGSLLTLLGKMLRWLLLHRGNQSR</sequence>
<reference evidence="2" key="1">
    <citation type="journal article" date="2023" name="Mol. Phylogenet. Evol.">
        <title>Genome-scale phylogeny and comparative genomics of the fungal order Sordariales.</title>
        <authorList>
            <person name="Hensen N."/>
            <person name="Bonometti L."/>
            <person name="Westerberg I."/>
            <person name="Brannstrom I.O."/>
            <person name="Guillou S."/>
            <person name="Cros-Aarteil S."/>
            <person name="Calhoun S."/>
            <person name="Haridas S."/>
            <person name="Kuo A."/>
            <person name="Mondo S."/>
            <person name="Pangilinan J."/>
            <person name="Riley R."/>
            <person name="LaButti K."/>
            <person name="Andreopoulos B."/>
            <person name="Lipzen A."/>
            <person name="Chen C."/>
            <person name="Yan M."/>
            <person name="Daum C."/>
            <person name="Ng V."/>
            <person name="Clum A."/>
            <person name="Steindorff A."/>
            <person name="Ohm R.A."/>
            <person name="Martin F."/>
            <person name="Silar P."/>
            <person name="Natvig D.O."/>
            <person name="Lalanne C."/>
            <person name="Gautier V."/>
            <person name="Ament-Velasquez S.L."/>
            <person name="Kruys A."/>
            <person name="Hutchinson M.I."/>
            <person name="Powell A.J."/>
            <person name="Barry K."/>
            <person name="Miller A.N."/>
            <person name="Grigoriev I.V."/>
            <person name="Debuchy R."/>
            <person name="Gladieux P."/>
            <person name="Hiltunen Thoren M."/>
            <person name="Johannesson H."/>
        </authorList>
    </citation>
    <scope>NUCLEOTIDE SEQUENCE</scope>
    <source>
        <strain evidence="2">CBS 892.96</strain>
    </source>
</reference>
<keyword evidence="1" id="KW-1133">Transmembrane helix</keyword>
<gene>
    <name evidence="2" type="ORF">QBC36DRAFT_44350</name>
</gene>
<reference evidence="2" key="2">
    <citation type="submission" date="2023-05" db="EMBL/GenBank/DDBJ databases">
        <authorList>
            <consortium name="Lawrence Berkeley National Laboratory"/>
            <person name="Steindorff A."/>
            <person name="Hensen N."/>
            <person name="Bonometti L."/>
            <person name="Westerberg I."/>
            <person name="Brannstrom I.O."/>
            <person name="Guillou S."/>
            <person name="Cros-Aarteil S."/>
            <person name="Calhoun S."/>
            <person name="Haridas S."/>
            <person name="Kuo A."/>
            <person name="Mondo S."/>
            <person name="Pangilinan J."/>
            <person name="Riley R."/>
            <person name="Labutti K."/>
            <person name="Andreopoulos B."/>
            <person name="Lipzen A."/>
            <person name="Chen C."/>
            <person name="Yanf M."/>
            <person name="Daum C."/>
            <person name="Ng V."/>
            <person name="Clum A."/>
            <person name="Ohm R."/>
            <person name="Martin F."/>
            <person name="Silar P."/>
            <person name="Natvig D."/>
            <person name="Lalanne C."/>
            <person name="Gautier V."/>
            <person name="Ament-Velasquez S.L."/>
            <person name="Kruys A."/>
            <person name="Hutchinson M.I."/>
            <person name="Powell A.J."/>
            <person name="Barry K."/>
            <person name="Miller A.N."/>
            <person name="Grigoriev I.V."/>
            <person name="Debuchy R."/>
            <person name="Gladieux P."/>
            <person name="Thoren M.H."/>
            <person name="Johannesson H."/>
        </authorList>
    </citation>
    <scope>NUCLEOTIDE SEQUENCE</scope>
    <source>
        <strain evidence="2">CBS 892.96</strain>
    </source>
</reference>
<evidence type="ECO:0000256" key="1">
    <source>
        <dbReference type="SAM" id="Phobius"/>
    </source>
</evidence>
<feature type="transmembrane region" description="Helical" evidence="1">
    <location>
        <begin position="20"/>
        <end position="39"/>
    </location>
</feature>
<feature type="transmembrane region" description="Helical" evidence="1">
    <location>
        <begin position="59"/>
        <end position="83"/>
    </location>
</feature>
<dbReference type="Proteomes" id="UP001302321">
    <property type="component" value="Unassembled WGS sequence"/>
</dbReference>
<protein>
    <submittedName>
        <fullName evidence="2">Uncharacterized protein</fullName>
    </submittedName>
</protein>
<organism evidence="2 3">
    <name type="scientific">Triangularia setosa</name>
    <dbReference type="NCBI Taxonomy" id="2587417"/>
    <lineage>
        <taxon>Eukaryota</taxon>
        <taxon>Fungi</taxon>
        <taxon>Dikarya</taxon>
        <taxon>Ascomycota</taxon>
        <taxon>Pezizomycotina</taxon>
        <taxon>Sordariomycetes</taxon>
        <taxon>Sordariomycetidae</taxon>
        <taxon>Sordariales</taxon>
        <taxon>Podosporaceae</taxon>
        <taxon>Triangularia</taxon>
    </lineage>
</organism>
<name>A0AAN6W2J4_9PEZI</name>
<dbReference type="AlphaFoldDB" id="A0AAN6W2J4"/>
<comment type="caution">
    <text evidence="2">The sequence shown here is derived from an EMBL/GenBank/DDBJ whole genome shotgun (WGS) entry which is preliminary data.</text>
</comment>
<evidence type="ECO:0000313" key="3">
    <source>
        <dbReference type="Proteomes" id="UP001302321"/>
    </source>
</evidence>
<keyword evidence="3" id="KW-1185">Reference proteome</keyword>